<feature type="transmembrane region" description="Helical" evidence="2">
    <location>
        <begin position="6"/>
        <end position="25"/>
    </location>
</feature>
<organism evidence="3 4">
    <name type="scientific">Helianthus annuus</name>
    <name type="common">Common sunflower</name>
    <dbReference type="NCBI Taxonomy" id="4232"/>
    <lineage>
        <taxon>Eukaryota</taxon>
        <taxon>Viridiplantae</taxon>
        <taxon>Streptophyta</taxon>
        <taxon>Embryophyta</taxon>
        <taxon>Tracheophyta</taxon>
        <taxon>Spermatophyta</taxon>
        <taxon>Magnoliopsida</taxon>
        <taxon>eudicotyledons</taxon>
        <taxon>Gunneridae</taxon>
        <taxon>Pentapetalae</taxon>
        <taxon>asterids</taxon>
        <taxon>campanulids</taxon>
        <taxon>Asterales</taxon>
        <taxon>Asteraceae</taxon>
        <taxon>Asteroideae</taxon>
        <taxon>Heliantheae alliance</taxon>
        <taxon>Heliantheae</taxon>
        <taxon>Helianthus</taxon>
    </lineage>
</organism>
<dbReference type="Proteomes" id="UP000215914">
    <property type="component" value="Unassembled WGS sequence"/>
</dbReference>
<feature type="compositionally biased region" description="Polar residues" evidence="1">
    <location>
        <begin position="60"/>
        <end position="73"/>
    </location>
</feature>
<evidence type="ECO:0000313" key="3">
    <source>
        <dbReference type="EMBL" id="KAF5813512.1"/>
    </source>
</evidence>
<keyword evidence="2" id="KW-0472">Membrane</keyword>
<comment type="caution">
    <text evidence="3">The sequence shown here is derived from an EMBL/GenBank/DDBJ whole genome shotgun (WGS) entry which is preliminary data.</text>
</comment>
<evidence type="ECO:0000256" key="1">
    <source>
        <dbReference type="SAM" id="MobiDB-lite"/>
    </source>
</evidence>
<sequence>MISQTLMLLNVMMLCALCVYVCCVYTNPNHTLKPDCTLNRSHKPFGPHFENRTPLDNRMGSAQSPTRNTQNRN</sequence>
<gene>
    <name evidence="3" type="ORF">HanXRQr2_Chr03g0099331</name>
</gene>
<dbReference type="Gramene" id="mRNA:HanXRQr2_Chr03g0099331">
    <property type="protein sequence ID" value="CDS:HanXRQr2_Chr03g0099331.1"/>
    <property type="gene ID" value="HanXRQr2_Chr03g0099331"/>
</dbReference>
<name>A0A9K3JEJ6_HELAN</name>
<keyword evidence="2" id="KW-1133">Transmembrane helix</keyword>
<reference evidence="3" key="2">
    <citation type="submission" date="2020-06" db="EMBL/GenBank/DDBJ databases">
        <title>Helianthus annuus Genome sequencing and assembly Release 2.</title>
        <authorList>
            <person name="Gouzy J."/>
            <person name="Langlade N."/>
            <person name="Munos S."/>
        </authorList>
    </citation>
    <scope>NUCLEOTIDE SEQUENCE</scope>
    <source>
        <tissue evidence="3">Leaves</tissue>
    </source>
</reference>
<accession>A0A9K3JEJ6</accession>
<protein>
    <submittedName>
        <fullName evidence="3">Uncharacterized protein</fullName>
    </submittedName>
</protein>
<evidence type="ECO:0000313" key="4">
    <source>
        <dbReference type="Proteomes" id="UP000215914"/>
    </source>
</evidence>
<evidence type="ECO:0000256" key="2">
    <source>
        <dbReference type="SAM" id="Phobius"/>
    </source>
</evidence>
<dbReference type="EMBL" id="MNCJ02000318">
    <property type="protein sequence ID" value="KAF5813512.1"/>
    <property type="molecule type" value="Genomic_DNA"/>
</dbReference>
<dbReference type="AlphaFoldDB" id="A0A9K3JEJ6"/>
<keyword evidence="4" id="KW-1185">Reference proteome</keyword>
<feature type="region of interest" description="Disordered" evidence="1">
    <location>
        <begin position="41"/>
        <end position="73"/>
    </location>
</feature>
<keyword evidence="2" id="KW-0812">Transmembrane</keyword>
<reference evidence="3" key="1">
    <citation type="journal article" date="2017" name="Nature">
        <title>The sunflower genome provides insights into oil metabolism, flowering and Asterid evolution.</title>
        <authorList>
            <person name="Badouin H."/>
            <person name="Gouzy J."/>
            <person name="Grassa C.J."/>
            <person name="Murat F."/>
            <person name="Staton S.E."/>
            <person name="Cottret L."/>
            <person name="Lelandais-Briere C."/>
            <person name="Owens G.L."/>
            <person name="Carrere S."/>
            <person name="Mayjonade B."/>
            <person name="Legrand L."/>
            <person name="Gill N."/>
            <person name="Kane N.C."/>
            <person name="Bowers J.E."/>
            <person name="Hubner S."/>
            <person name="Bellec A."/>
            <person name="Berard A."/>
            <person name="Berges H."/>
            <person name="Blanchet N."/>
            <person name="Boniface M.C."/>
            <person name="Brunel D."/>
            <person name="Catrice O."/>
            <person name="Chaidir N."/>
            <person name="Claudel C."/>
            <person name="Donnadieu C."/>
            <person name="Faraut T."/>
            <person name="Fievet G."/>
            <person name="Helmstetter N."/>
            <person name="King M."/>
            <person name="Knapp S.J."/>
            <person name="Lai Z."/>
            <person name="Le Paslier M.C."/>
            <person name="Lippi Y."/>
            <person name="Lorenzon L."/>
            <person name="Mandel J.R."/>
            <person name="Marage G."/>
            <person name="Marchand G."/>
            <person name="Marquand E."/>
            <person name="Bret-Mestries E."/>
            <person name="Morien E."/>
            <person name="Nambeesan S."/>
            <person name="Nguyen T."/>
            <person name="Pegot-Espagnet P."/>
            <person name="Pouilly N."/>
            <person name="Raftis F."/>
            <person name="Sallet E."/>
            <person name="Schiex T."/>
            <person name="Thomas J."/>
            <person name="Vandecasteele C."/>
            <person name="Vares D."/>
            <person name="Vear F."/>
            <person name="Vautrin S."/>
            <person name="Crespi M."/>
            <person name="Mangin B."/>
            <person name="Burke J.M."/>
            <person name="Salse J."/>
            <person name="Munos S."/>
            <person name="Vincourt P."/>
            <person name="Rieseberg L.H."/>
            <person name="Langlade N.B."/>
        </authorList>
    </citation>
    <scope>NUCLEOTIDE SEQUENCE</scope>
    <source>
        <tissue evidence="3">Leaves</tissue>
    </source>
</reference>
<proteinExistence type="predicted"/>